<dbReference type="PANTHER" id="PTHR21357">
    <property type="entry name" value="FAM172 FAMILY PROTEIN HOMOLOG CG10038"/>
    <property type="match status" value="1"/>
</dbReference>
<evidence type="ECO:0000259" key="2">
    <source>
        <dbReference type="Pfam" id="PF22749"/>
    </source>
</evidence>
<name>A0A9W9VVU3_9EURO</name>
<dbReference type="Pfam" id="PF22749">
    <property type="entry name" value="Arb2"/>
    <property type="match status" value="1"/>
</dbReference>
<reference evidence="3" key="1">
    <citation type="submission" date="2022-11" db="EMBL/GenBank/DDBJ databases">
        <authorList>
            <person name="Petersen C."/>
        </authorList>
    </citation>
    <scope>NUCLEOTIDE SEQUENCE</scope>
    <source>
        <strain evidence="3">IBT 29864</strain>
    </source>
</reference>
<protein>
    <recommendedName>
        <fullName evidence="2">Arb2 domain-containing protein</fullName>
    </recommendedName>
</protein>
<sequence length="407" mass="45990">MYVYRNSDLPPDPHFPANLEKLGYTITADDKIRSSTDLTAEFKYKINRNDRYNVKNREAMDECIRRIVMNRLQEAGLEIWRLPFANGPQESKAPTNEPHVPILVSKNLVKAARVIVVFGEPIQDLGIWAYRSIGADGINFGSAVNFTKSVLGDATENTDTALVIANTGQLLWHCASSRAVTQRTWEAADRPAGPWGQATRSWRNKIPGNKDWPEHIQYVFEHVLWPWLNEKSRIDVIGLSEGGQSALEYLQKRWAVWKPYISGICLGNPLQSTAVDLDMSTLTDPQSFTAFLASRGRAYVVSSDEVGKFQSGYREHGCNCYASGEELNAECIMPHAWRDMLVWLNMLYLNPGYAEQVMIRAEDMDEETREALENMTAPDEKDVQAEVVTKDEEVNPTETKPAEAQQE</sequence>
<keyword evidence="4" id="KW-1185">Reference proteome</keyword>
<comment type="caution">
    <text evidence="3">The sequence shown here is derived from an EMBL/GenBank/DDBJ whole genome shotgun (WGS) entry which is preliminary data.</text>
</comment>
<dbReference type="OrthoDB" id="421951at2759"/>
<dbReference type="EMBL" id="JAPZBS010000001">
    <property type="protein sequence ID" value="KAJ5390099.1"/>
    <property type="molecule type" value="Genomic_DNA"/>
</dbReference>
<feature type="region of interest" description="Disordered" evidence="1">
    <location>
        <begin position="368"/>
        <end position="407"/>
    </location>
</feature>
<dbReference type="InterPro" id="IPR053858">
    <property type="entry name" value="Arb2_dom"/>
</dbReference>
<dbReference type="AlphaFoldDB" id="A0A9W9VVU3"/>
<dbReference type="RefSeq" id="XP_056560827.1">
    <property type="nucleotide sequence ID" value="XM_056694098.1"/>
</dbReference>
<evidence type="ECO:0000256" key="1">
    <source>
        <dbReference type="SAM" id="MobiDB-lite"/>
    </source>
</evidence>
<dbReference type="Proteomes" id="UP001147782">
    <property type="component" value="Unassembled WGS sequence"/>
</dbReference>
<dbReference type="GO" id="GO:0005634">
    <property type="term" value="C:nucleus"/>
    <property type="evidence" value="ECO:0007669"/>
    <property type="project" value="TreeGrafter"/>
</dbReference>
<accession>A0A9W9VVU3</accession>
<reference evidence="3" key="2">
    <citation type="journal article" date="2023" name="IMA Fungus">
        <title>Comparative genomic study of the Penicillium genus elucidates a diverse pangenome and 15 lateral gene transfer events.</title>
        <authorList>
            <person name="Petersen C."/>
            <person name="Sorensen T."/>
            <person name="Nielsen M.R."/>
            <person name="Sondergaard T.E."/>
            <person name="Sorensen J.L."/>
            <person name="Fitzpatrick D.A."/>
            <person name="Frisvad J.C."/>
            <person name="Nielsen K.L."/>
        </authorList>
    </citation>
    <scope>NUCLEOTIDE SEQUENCE</scope>
    <source>
        <strain evidence="3">IBT 29864</strain>
    </source>
</reference>
<dbReference type="InterPro" id="IPR048263">
    <property type="entry name" value="Arb2"/>
</dbReference>
<dbReference type="PANTHER" id="PTHR21357:SF4">
    <property type="entry name" value="FAM172 FAMILY PROTEIN HOMOLOG CG10038"/>
    <property type="match status" value="1"/>
</dbReference>
<organism evidence="3 4">
    <name type="scientific">Penicillium cataractarum</name>
    <dbReference type="NCBI Taxonomy" id="2100454"/>
    <lineage>
        <taxon>Eukaryota</taxon>
        <taxon>Fungi</taxon>
        <taxon>Dikarya</taxon>
        <taxon>Ascomycota</taxon>
        <taxon>Pezizomycotina</taxon>
        <taxon>Eurotiomycetes</taxon>
        <taxon>Eurotiomycetidae</taxon>
        <taxon>Eurotiales</taxon>
        <taxon>Aspergillaceae</taxon>
        <taxon>Penicillium</taxon>
    </lineage>
</organism>
<evidence type="ECO:0000313" key="3">
    <source>
        <dbReference type="EMBL" id="KAJ5390099.1"/>
    </source>
</evidence>
<dbReference type="GO" id="GO:0031048">
    <property type="term" value="P:regulatory ncRNA-mediated heterochromatin formation"/>
    <property type="evidence" value="ECO:0007669"/>
    <property type="project" value="TreeGrafter"/>
</dbReference>
<feature type="domain" description="Arb2" evidence="2">
    <location>
        <begin position="15"/>
        <end position="305"/>
    </location>
</feature>
<gene>
    <name evidence="3" type="ORF">N7496_001167</name>
</gene>
<feature type="compositionally biased region" description="Basic and acidic residues" evidence="1">
    <location>
        <begin position="378"/>
        <end position="393"/>
    </location>
</feature>
<proteinExistence type="predicted"/>
<evidence type="ECO:0000313" key="4">
    <source>
        <dbReference type="Proteomes" id="UP001147782"/>
    </source>
</evidence>
<dbReference type="GO" id="GO:0035197">
    <property type="term" value="F:siRNA binding"/>
    <property type="evidence" value="ECO:0007669"/>
    <property type="project" value="TreeGrafter"/>
</dbReference>
<dbReference type="GeneID" id="81433275"/>